<evidence type="ECO:0000313" key="2">
    <source>
        <dbReference type="EMBL" id="TNN35624.1"/>
    </source>
</evidence>
<dbReference type="EMBL" id="SRLO01001738">
    <property type="protein sequence ID" value="TNN35624.1"/>
    <property type="molecule type" value="Genomic_DNA"/>
</dbReference>
<feature type="region of interest" description="Disordered" evidence="1">
    <location>
        <begin position="54"/>
        <end position="76"/>
    </location>
</feature>
<dbReference type="Proteomes" id="UP000314294">
    <property type="component" value="Unassembled WGS sequence"/>
</dbReference>
<dbReference type="AlphaFoldDB" id="A0A4Z2F4J6"/>
<comment type="caution">
    <text evidence="2">The sequence shown here is derived from an EMBL/GenBank/DDBJ whole genome shotgun (WGS) entry which is preliminary data.</text>
</comment>
<gene>
    <name evidence="2" type="ORF">EYF80_054217</name>
</gene>
<name>A0A4Z2F4J6_9TELE</name>
<organism evidence="2 3">
    <name type="scientific">Liparis tanakae</name>
    <name type="common">Tanaka's snailfish</name>
    <dbReference type="NCBI Taxonomy" id="230148"/>
    <lineage>
        <taxon>Eukaryota</taxon>
        <taxon>Metazoa</taxon>
        <taxon>Chordata</taxon>
        <taxon>Craniata</taxon>
        <taxon>Vertebrata</taxon>
        <taxon>Euteleostomi</taxon>
        <taxon>Actinopterygii</taxon>
        <taxon>Neopterygii</taxon>
        <taxon>Teleostei</taxon>
        <taxon>Neoteleostei</taxon>
        <taxon>Acanthomorphata</taxon>
        <taxon>Eupercaria</taxon>
        <taxon>Perciformes</taxon>
        <taxon>Cottioidei</taxon>
        <taxon>Cottales</taxon>
        <taxon>Liparidae</taxon>
        <taxon>Liparis</taxon>
    </lineage>
</organism>
<feature type="compositionally biased region" description="Basic and acidic residues" evidence="1">
    <location>
        <begin position="60"/>
        <end position="76"/>
    </location>
</feature>
<accession>A0A4Z2F4J6</accession>
<evidence type="ECO:0000256" key="1">
    <source>
        <dbReference type="SAM" id="MobiDB-lite"/>
    </source>
</evidence>
<proteinExistence type="predicted"/>
<protein>
    <submittedName>
        <fullName evidence="2">Uncharacterized protein</fullName>
    </submittedName>
</protein>
<keyword evidence="3" id="KW-1185">Reference proteome</keyword>
<sequence>MPLNDLGEQVSARLLYGGWRSSDPPLQPSPDNAASPCVFCTPRCADGDAVKRIAGGEGEGNSKEEQDSAFDHYLRN</sequence>
<evidence type="ECO:0000313" key="3">
    <source>
        <dbReference type="Proteomes" id="UP000314294"/>
    </source>
</evidence>
<reference evidence="2 3" key="1">
    <citation type="submission" date="2019-03" db="EMBL/GenBank/DDBJ databases">
        <title>First draft genome of Liparis tanakae, snailfish: a comprehensive survey of snailfish specific genes.</title>
        <authorList>
            <person name="Kim W."/>
            <person name="Song I."/>
            <person name="Jeong J.-H."/>
            <person name="Kim D."/>
            <person name="Kim S."/>
            <person name="Ryu S."/>
            <person name="Song J.Y."/>
            <person name="Lee S.K."/>
        </authorList>
    </citation>
    <scope>NUCLEOTIDE SEQUENCE [LARGE SCALE GENOMIC DNA]</scope>
    <source>
        <tissue evidence="2">Muscle</tissue>
    </source>
</reference>